<protein>
    <submittedName>
        <fullName evidence="1">Uncharacterized protein</fullName>
    </submittedName>
</protein>
<keyword evidence="2" id="KW-1185">Reference proteome</keyword>
<reference evidence="2" key="1">
    <citation type="journal article" date="2022" name="Mol. Ecol. Resour.">
        <title>The genomes of chicory, endive, great burdock and yacon provide insights into Asteraceae palaeo-polyploidization history and plant inulin production.</title>
        <authorList>
            <person name="Fan W."/>
            <person name="Wang S."/>
            <person name="Wang H."/>
            <person name="Wang A."/>
            <person name="Jiang F."/>
            <person name="Liu H."/>
            <person name="Zhao H."/>
            <person name="Xu D."/>
            <person name="Zhang Y."/>
        </authorList>
    </citation>
    <scope>NUCLEOTIDE SEQUENCE [LARGE SCALE GENOMIC DNA]</scope>
    <source>
        <strain evidence="2">cv. Niubang</strain>
    </source>
</reference>
<name>A0ACB9AAK8_ARCLA</name>
<accession>A0ACB9AAK8</accession>
<proteinExistence type="predicted"/>
<organism evidence="1 2">
    <name type="scientific">Arctium lappa</name>
    <name type="common">Greater burdock</name>
    <name type="synonym">Lappa major</name>
    <dbReference type="NCBI Taxonomy" id="4217"/>
    <lineage>
        <taxon>Eukaryota</taxon>
        <taxon>Viridiplantae</taxon>
        <taxon>Streptophyta</taxon>
        <taxon>Embryophyta</taxon>
        <taxon>Tracheophyta</taxon>
        <taxon>Spermatophyta</taxon>
        <taxon>Magnoliopsida</taxon>
        <taxon>eudicotyledons</taxon>
        <taxon>Gunneridae</taxon>
        <taxon>Pentapetalae</taxon>
        <taxon>asterids</taxon>
        <taxon>campanulids</taxon>
        <taxon>Asterales</taxon>
        <taxon>Asteraceae</taxon>
        <taxon>Carduoideae</taxon>
        <taxon>Cardueae</taxon>
        <taxon>Arctiinae</taxon>
        <taxon>Arctium</taxon>
    </lineage>
</organism>
<sequence length="70" mass="8244">MRFRRPNGTGQGVLPCDSYYPSFISHHPFSVSLFELYVCKLKIDSFRYLNCSEFLEEVIVVIEIKFCFLL</sequence>
<evidence type="ECO:0000313" key="1">
    <source>
        <dbReference type="EMBL" id="KAI3706887.1"/>
    </source>
</evidence>
<comment type="caution">
    <text evidence="1">The sequence shown here is derived from an EMBL/GenBank/DDBJ whole genome shotgun (WGS) entry which is preliminary data.</text>
</comment>
<dbReference type="EMBL" id="CM042054">
    <property type="protein sequence ID" value="KAI3706887.1"/>
    <property type="molecule type" value="Genomic_DNA"/>
</dbReference>
<gene>
    <name evidence="1" type="ORF">L6452_24934</name>
</gene>
<evidence type="ECO:0000313" key="2">
    <source>
        <dbReference type="Proteomes" id="UP001055879"/>
    </source>
</evidence>
<dbReference type="Proteomes" id="UP001055879">
    <property type="component" value="Linkage Group LG08"/>
</dbReference>
<reference evidence="1 2" key="2">
    <citation type="journal article" date="2022" name="Mol. Ecol. Resour.">
        <title>The genomes of chicory, endive, great burdock and yacon provide insights into Asteraceae paleo-polyploidization history and plant inulin production.</title>
        <authorList>
            <person name="Fan W."/>
            <person name="Wang S."/>
            <person name="Wang H."/>
            <person name="Wang A."/>
            <person name="Jiang F."/>
            <person name="Liu H."/>
            <person name="Zhao H."/>
            <person name="Xu D."/>
            <person name="Zhang Y."/>
        </authorList>
    </citation>
    <scope>NUCLEOTIDE SEQUENCE [LARGE SCALE GENOMIC DNA]</scope>
    <source>
        <strain evidence="2">cv. Niubang</strain>
    </source>
</reference>